<dbReference type="PROSITE" id="PS50082">
    <property type="entry name" value="WD_REPEATS_2"/>
    <property type="match status" value="4"/>
</dbReference>
<dbReference type="PRINTS" id="PR00320">
    <property type="entry name" value="GPROTEINBRPT"/>
</dbReference>
<accession>A0A4P9WKR4</accession>
<evidence type="ECO:0000313" key="5">
    <source>
        <dbReference type="Proteomes" id="UP000269721"/>
    </source>
</evidence>
<reference evidence="5" key="1">
    <citation type="journal article" date="2018" name="Nat. Microbiol.">
        <title>Leveraging single-cell genomics to expand the fungal tree of life.</title>
        <authorList>
            <person name="Ahrendt S.R."/>
            <person name="Quandt C.A."/>
            <person name="Ciobanu D."/>
            <person name="Clum A."/>
            <person name="Salamov A."/>
            <person name="Andreopoulos B."/>
            <person name="Cheng J.F."/>
            <person name="Woyke T."/>
            <person name="Pelin A."/>
            <person name="Henrissat B."/>
            <person name="Reynolds N.K."/>
            <person name="Benny G.L."/>
            <person name="Smith M.E."/>
            <person name="James T.Y."/>
            <person name="Grigoriev I.V."/>
        </authorList>
    </citation>
    <scope>NUCLEOTIDE SEQUENCE [LARGE SCALE GENOMIC DNA]</scope>
</reference>
<dbReference type="PROSITE" id="PS50294">
    <property type="entry name" value="WD_REPEATS_REGION"/>
    <property type="match status" value="3"/>
</dbReference>
<evidence type="ECO:0000313" key="4">
    <source>
        <dbReference type="EMBL" id="RKO91206.1"/>
    </source>
</evidence>
<keyword evidence="2" id="KW-0677">Repeat</keyword>
<keyword evidence="5" id="KW-1185">Reference proteome</keyword>
<proteinExistence type="predicted"/>
<feature type="repeat" description="WD" evidence="3">
    <location>
        <begin position="72"/>
        <end position="113"/>
    </location>
</feature>
<dbReference type="PROSITE" id="PS00678">
    <property type="entry name" value="WD_REPEATS_1"/>
    <property type="match status" value="1"/>
</dbReference>
<dbReference type="InterPro" id="IPR020472">
    <property type="entry name" value="WD40_PAC1"/>
</dbReference>
<dbReference type="SMART" id="SM00320">
    <property type="entry name" value="WD40"/>
    <property type="match status" value="3"/>
</dbReference>
<dbReference type="PANTHER" id="PTHR44129">
    <property type="entry name" value="WD REPEAT-CONTAINING PROTEIN POP1"/>
    <property type="match status" value="1"/>
</dbReference>
<dbReference type="Gene3D" id="2.130.10.10">
    <property type="entry name" value="YVTN repeat-like/Quinoprotein amine dehydrogenase"/>
    <property type="match status" value="1"/>
</dbReference>
<feature type="repeat" description="WD" evidence="3">
    <location>
        <begin position="115"/>
        <end position="147"/>
    </location>
</feature>
<dbReference type="Pfam" id="PF00400">
    <property type="entry name" value="WD40"/>
    <property type="match status" value="3"/>
</dbReference>
<feature type="non-terminal residue" evidence="4">
    <location>
        <position position="1"/>
    </location>
</feature>
<keyword evidence="1 3" id="KW-0853">WD repeat</keyword>
<evidence type="ECO:0000256" key="2">
    <source>
        <dbReference type="ARBA" id="ARBA00022737"/>
    </source>
</evidence>
<feature type="repeat" description="WD" evidence="3">
    <location>
        <begin position="1"/>
        <end position="32"/>
    </location>
</feature>
<dbReference type="InterPro" id="IPR050349">
    <property type="entry name" value="WD_LIS1/nudF_dynein_reg"/>
</dbReference>
<evidence type="ECO:0000256" key="1">
    <source>
        <dbReference type="ARBA" id="ARBA00022574"/>
    </source>
</evidence>
<sequence length="147" mass="15719">VLSNPISRTVISASSDRTVLLWSTAEDRAPVRIGHHTDYVRCLAYSPHAGWVASGGLDRRILLWDLGEGKGEAEPTASVYALACNPAGNIIVSGSPDKAVRIWDPRSGGRRAIGLAGHTDNIRSVLVSDDGKWVISASSDTTIKLWS</sequence>
<protein>
    <submittedName>
        <fullName evidence="4">WD40-repeat-containing domain protein</fullName>
    </submittedName>
</protein>
<dbReference type="Proteomes" id="UP000269721">
    <property type="component" value="Unassembled WGS sequence"/>
</dbReference>
<feature type="repeat" description="WD" evidence="3">
    <location>
        <begin position="33"/>
        <end position="74"/>
    </location>
</feature>
<gene>
    <name evidence="4" type="ORF">BDK51DRAFT_12065</name>
</gene>
<dbReference type="SUPFAM" id="SSF50978">
    <property type="entry name" value="WD40 repeat-like"/>
    <property type="match status" value="1"/>
</dbReference>
<feature type="non-terminal residue" evidence="4">
    <location>
        <position position="147"/>
    </location>
</feature>
<dbReference type="AlphaFoldDB" id="A0A4P9WKR4"/>
<dbReference type="InterPro" id="IPR036322">
    <property type="entry name" value="WD40_repeat_dom_sf"/>
</dbReference>
<name>A0A4P9WKR4_9FUNG</name>
<dbReference type="InterPro" id="IPR001680">
    <property type="entry name" value="WD40_rpt"/>
</dbReference>
<dbReference type="EMBL" id="KZ995183">
    <property type="protein sequence ID" value="RKO91206.1"/>
    <property type="molecule type" value="Genomic_DNA"/>
</dbReference>
<dbReference type="OrthoDB" id="2421129at2759"/>
<evidence type="ECO:0000256" key="3">
    <source>
        <dbReference type="PROSITE-ProRule" id="PRU00221"/>
    </source>
</evidence>
<organism evidence="4 5">
    <name type="scientific">Blyttiomyces helicus</name>
    <dbReference type="NCBI Taxonomy" id="388810"/>
    <lineage>
        <taxon>Eukaryota</taxon>
        <taxon>Fungi</taxon>
        <taxon>Fungi incertae sedis</taxon>
        <taxon>Chytridiomycota</taxon>
        <taxon>Chytridiomycota incertae sedis</taxon>
        <taxon>Chytridiomycetes</taxon>
        <taxon>Chytridiomycetes incertae sedis</taxon>
        <taxon>Blyttiomyces</taxon>
    </lineage>
</organism>
<dbReference type="InterPro" id="IPR019775">
    <property type="entry name" value="WD40_repeat_CS"/>
</dbReference>
<dbReference type="InterPro" id="IPR015943">
    <property type="entry name" value="WD40/YVTN_repeat-like_dom_sf"/>
</dbReference>